<comment type="caution">
    <text evidence="2">The sequence shown here is derived from an EMBL/GenBank/DDBJ whole genome shotgun (WGS) entry which is preliminary data.</text>
</comment>
<dbReference type="EC" id="3.-.-.-" evidence="2"/>
<keyword evidence="3" id="KW-1185">Reference proteome</keyword>
<proteinExistence type="predicted"/>
<feature type="domain" description="Beta-lactamase-related" evidence="1">
    <location>
        <begin position="75"/>
        <end position="353"/>
    </location>
</feature>
<dbReference type="EMBL" id="JBHUMD010000029">
    <property type="protein sequence ID" value="MFD2603520.1"/>
    <property type="molecule type" value="Genomic_DNA"/>
</dbReference>
<dbReference type="Gene3D" id="3.40.710.10">
    <property type="entry name" value="DD-peptidase/beta-lactamase superfamily"/>
    <property type="match status" value="1"/>
</dbReference>
<name>A0ABW5NX63_9FLAO</name>
<evidence type="ECO:0000259" key="1">
    <source>
        <dbReference type="Pfam" id="PF00144"/>
    </source>
</evidence>
<evidence type="ECO:0000313" key="2">
    <source>
        <dbReference type="EMBL" id="MFD2603520.1"/>
    </source>
</evidence>
<organism evidence="2 3">
    <name type="scientific">Flavobacterium suzhouense</name>
    <dbReference type="NCBI Taxonomy" id="1529638"/>
    <lineage>
        <taxon>Bacteria</taxon>
        <taxon>Pseudomonadati</taxon>
        <taxon>Bacteroidota</taxon>
        <taxon>Flavobacteriia</taxon>
        <taxon>Flavobacteriales</taxon>
        <taxon>Flavobacteriaceae</taxon>
        <taxon>Flavobacterium</taxon>
    </lineage>
</organism>
<dbReference type="PROSITE" id="PS51257">
    <property type="entry name" value="PROKAR_LIPOPROTEIN"/>
    <property type="match status" value="1"/>
</dbReference>
<dbReference type="InterPro" id="IPR001466">
    <property type="entry name" value="Beta-lactam-related"/>
</dbReference>
<evidence type="ECO:0000313" key="3">
    <source>
        <dbReference type="Proteomes" id="UP001597480"/>
    </source>
</evidence>
<dbReference type="InterPro" id="IPR050789">
    <property type="entry name" value="Diverse_Enzym_Activities"/>
</dbReference>
<dbReference type="InterPro" id="IPR012338">
    <property type="entry name" value="Beta-lactam/transpept-like"/>
</dbReference>
<dbReference type="SUPFAM" id="SSF56601">
    <property type="entry name" value="beta-lactamase/transpeptidase-like"/>
    <property type="match status" value="1"/>
</dbReference>
<gene>
    <name evidence="2" type="ORF">ACFSR3_15755</name>
</gene>
<sequence length="368" mass="42055">MKRNYTIILACFLTALLFSSCKMGRFVYYNFANITDHKIFPSRELHNDSVKFHFETAAIPKAPKKATIGEKEITFEEYLAQNKTVAFLIIKNDTIQYENYFNDYSRESIVASFSMAKSVTSILIGCAIDDGFIQSVDEPLIKYVPELKKNGFTETLTIKHLLQMMSGIKFNESYSNPFGDAATYYYGTNLRKAISKMKPLNEPGKMFSYSSGDTQLLGLVLERSLKGKTITSYLNEKIWEPLGMEYEASWSLDRKKNGLEKTYCCINARALDFAKIGRLYLNKGNWNGKQIVSKKWVEESTVADKGPNDVNYYKYQWWLSGDGAFSAEGILGQYIYVNPSKNLIIVRLGEKRGNDQWESLFNSIANKF</sequence>
<dbReference type="Pfam" id="PF00144">
    <property type="entry name" value="Beta-lactamase"/>
    <property type="match status" value="1"/>
</dbReference>
<keyword evidence="2" id="KW-0378">Hydrolase</keyword>
<reference evidence="3" key="1">
    <citation type="journal article" date="2019" name="Int. J. Syst. Evol. Microbiol.">
        <title>The Global Catalogue of Microorganisms (GCM) 10K type strain sequencing project: providing services to taxonomists for standard genome sequencing and annotation.</title>
        <authorList>
            <consortium name="The Broad Institute Genomics Platform"/>
            <consortium name="The Broad Institute Genome Sequencing Center for Infectious Disease"/>
            <person name="Wu L."/>
            <person name="Ma J."/>
        </authorList>
    </citation>
    <scope>NUCLEOTIDE SEQUENCE [LARGE SCALE GENOMIC DNA]</scope>
    <source>
        <strain evidence="3">KCTC 42107</strain>
    </source>
</reference>
<dbReference type="PANTHER" id="PTHR43283:SF7">
    <property type="entry name" value="BETA-LACTAMASE-RELATED DOMAIN-CONTAINING PROTEIN"/>
    <property type="match status" value="1"/>
</dbReference>
<dbReference type="PANTHER" id="PTHR43283">
    <property type="entry name" value="BETA-LACTAMASE-RELATED"/>
    <property type="match status" value="1"/>
</dbReference>
<accession>A0ABW5NX63</accession>
<protein>
    <submittedName>
        <fullName evidence="2">Serine hydrolase domain-containing protein</fullName>
        <ecNumber evidence="2">3.-.-.-</ecNumber>
    </submittedName>
</protein>
<dbReference type="GO" id="GO:0016787">
    <property type="term" value="F:hydrolase activity"/>
    <property type="evidence" value="ECO:0007669"/>
    <property type="project" value="UniProtKB-KW"/>
</dbReference>
<dbReference type="RefSeq" id="WP_379822345.1">
    <property type="nucleotide sequence ID" value="NZ_JBHUMD010000029.1"/>
</dbReference>
<dbReference type="Proteomes" id="UP001597480">
    <property type="component" value="Unassembled WGS sequence"/>
</dbReference>